<protein>
    <recommendedName>
        <fullName evidence="4">DUF4378 domain-containing protein</fullName>
    </recommendedName>
</protein>
<sequence length="261" mass="29492">MKFLSSSSSSAASTTTAATATAGCLAGMLRRLLCFNSLPTHPSDQIKDLDLNTLDFDKFGCLLKTLLSRAKLKIQVMFFDSRTIVIRNSHIAREAAEKLRPINHKKEGEEKKEKEESVATANKVETESDSENSSPVSVLDFAESIFDPKVSTSAEADARVTSSNSRRKLSAELENFSDIQRKNNFEDICHGSRKKDFQRENYEETCGEICKMVEGEMMESNWAYRELWKLEDFEDIGAVFELHIVEELTNELVEQLLEKSQ</sequence>
<name>A0A7J0GR70_9ERIC</name>
<dbReference type="PANTHER" id="PTHR35499:SF1">
    <property type="entry name" value="DUF3741 DOMAIN-CONTAINING PROTEIN"/>
    <property type="match status" value="1"/>
</dbReference>
<evidence type="ECO:0000256" key="1">
    <source>
        <dbReference type="SAM" id="MobiDB-lite"/>
    </source>
</evidence>
<reference evidence="2 3" key="1">
    <citation type="submission" date="2019-07" db="EMBL/GenBank/DDBJ databases">
        <title>De Novo Assembly of kiwifruit Actinidia rufa.</title>
        <authorList>
            <person name="Sugita-Konishi S."/>
            <person name="Sato K."/>
            <person name="Mori E."/>
            <person name="Abe Y."/>
            <person name="Kisaki G."/>
            <person name="Hamano K."/>
            <person name="Suezawa K."/>
            <person name="Otani M."/>
            <person name="Fukuda T."/>
            <person name="Manabe T."/>
            <person name="Gomi K."/>
            <person name="Tabuchi M."/>
            <person name="Akimitsu K."/>
            <person name="Kataoka I."/>
        </authorList>
    </citation>
    <scope>NUCLEOTIDE SEQUENCE [LARGE SCALE GENOMIC DNA]</scope>
    <source>
        <strain evidence="3">cv. Fuchu</strain>
    </source>
</reference>
<gene>
    <name evidence="2" type="ORF">Acr_23g0016910</name>
</gene>
<dbReference type="AlphaFoldDB" id="A0A7J0GR70"/>
<evidence type="ECO:0008006" key="4">
    <source>
        <dbReference type="Google" id="ProtNLM"/>
    </source>
</evidence>
<dbReference type="Proteomes" id="UP000585474">
    <property type="component" value="Unassembled WGS sequence"/>
</dbReference>
<dbReference type="OrthoDB" id="1924799at2759"/>
<dbReference type="PANTHER" id="PTHR35499">
    <property type="entry name" value="OS05G0128300 PROTEIN"/>
    <property type="match status" value="1"/>
</dbReference>
<evidence type="ECO:0000313" key="3">
    <source>
        <dbReference type="Proteomes" id="UP000585474"/>
    </source>
</evidence>
<evidence type="ECO:0000313" key="2">
    <source>
        <dbReference type="EMBL" id="GFZ13306.1"/>
    </source>
</evidence>
<accession>A0A7J0GR70</accession>
<proteinExistence type="predicted"/>
<dbReference type="EMBL" id="BJWL01000023">
    <property type="protein sequence ID" value="GFZ13306.1"/>
    <property type="molecule type" value="Genomic_DNA"/>
</dbReference>
<dbReference type="PROSITE" id="PS51257">
    <property type="entry name" value="PROKAR_LIPOPROTEIN"/>
    <property type="match status" value="1"/>
</dbReference>
<feature type="compositionally biased region" description="Basic and acidic residues" evidence="1">
    <location>
        <begin position="98"/>
        <end position="117"/>
    </location>
</feature>
<feature type="region of interest" description="Disordered" evidence="1">
    <location>
        <begin position="98"/>
        <end position="135"/>
    </location>
</feature>
<keyword evidence="3" id="KW-1185">Reference proteome</keyword>
<comment type="caution">
    <text evidence="2">The sequence shown here is derived from an EMBL/GenBank/DDBJ whole genome shotgun (WGS) entry which is preliminary data.</text>
</comment>
<organism evidence="2 3">
    <name type="scientific">Actinidia rufa</name>
    <dbReference type="NCBI Taxonomy" id="165716"/>
    <lineage>
        <taxon>Eukaryota</taxon>
        <taxon>Viridiplantae</taxon>
        <taxon>Streptophyta</taxon>
        <taxon>Embryophyta</taxon>
        <taxon>Tracheophyta</taxon>
        <taxon>Spermatophyta</taxon>
        <taxon>Magnoliopsida</taxon>
        <taxon>eudicotyledons</taxon>
        <taxon>Gunneridae</taxon>
        <taxon>Pentapetalae</taxon>
        <taxon>asterids</taxon>
        <taxon>Ericales</taxon>
        <taxon>Actinidiaceae</taxon>
        <taxon>Actinidia</taxon>
    </lineage>
</organism>